<keyword evidence="1" id="KW-0597">Phosphoprotein</keyword>
<dbReference type="Pfam" id="PF00498">
    <property type="entry name" value="FHA"/>
    <property type="match status" value="1"/>
</dbReference>
<reference evidence="4 5" key="1">
    <citation type="submission" date="2018-08" db="EMBL/GenBank/DDBJ databases">
        <title>Sequencing the genomes of 1000 actinobacteria strains.</title>
        <authorList>
            <person name="Klenk H.-P."/>
        </authorList>
    </citation>
    <scope>NUCLEOTIDE SEQUENCE [LARGE SCALE GENOMIC DNA]</scope>
    <source>
        <strain evidence="4 5">DSM 43927</strain>
    </source>
</reference>
<dbReference type="SUPFAM" id="SSF49879">
    <property type="entry name" value="SMAD/FHA domain"/>
    <property type="match status" value="1"/>
</dbReference>
<name>A0A3D9SQM7_9ACTN</name>
<evidence type="ECO:0000256" key="2">
    <source>
        <dbReference type="SAM" id="MobiDB-lite"/>
    </source>
</evidence>
<dbReference type="InterPro" id="IPR036388">
    <property type="entry name" value="WH-like_DNA-bd_sf"/>
</dbReference>
<dbReference type="Proteomes" id="UP000256661">
    <property type="component" value="Unassembled WGS sequence"/>
</dbReference>
<keyword evidence="5" id="KW-1185">Reference proteome</keyword>
<dbReference type="SMART" id="SM00240">
    <property type="entry name" value="FHA"/>
    <property type="match status" value="1"/>
</dbReference>
<dbReference type="InterPro" id="IPR016032">
    <property type="entry name" value="Sig_transdc_resp-reg_C-effctor"/>
</dbReference>
<dbReference type="GO" id="GO:0003677">
    <property type="term" value="F:DNA binding"/>
    <property type="evidence" value="ECO:0007669"/>
    <property type="project" value="InterPro"/>
</dbReference>
<dbReference type="Gene3D" id="2.60.200.20">
    <property type="match status" value="1"/>
</dbReference>
<feature type="compositionally biased region" description="Pro residues" evidence="2">
    <location>
        <begin position="191"/>
        <end position="201"/>
    </location>
</feature>
<dbReference type="InterPro" id="IPR050923">
    <property type="entry name" value="Cell_Proc_Reg/RNA_Proc"/>
</dbReference>
<evidence type="ECO:0000313" key="5">
    <source>
        <dbReference type="Proteomes" id="UP000256661"/>
    </source>
</evidence>
<protein>
    <submittedName>
        <fullName evidence="4">FHA domain-containing protein</fullName>
    </submittedName>
</protein>
<dbReference type="AlphaFoldDB" id="A0A3D9SQM7"/>
<comment type="caution">
    <text evidence="4">The sequence shown here is derived from an EMBL/GenBank/DDBJ whole genome shotgun (WGS) entry which is preliminary data.</text>
</comment>
<gene>
    <name evidence="4" type="ORF">DFJ69_3733</name>
</gene>
<evidence type="ECO:0000259" key="3">
    <source>
        <dbReference type="PROSITE" id="PS50006"/>
    </source>
</evidence>
<feature type="compositionally biased region" description="Low complexity" evidence="2">
    <location>
        <begin position="226"/>
        <end position="248"/>
    </location>
</feature>
<evidence type="ECO:0000313" key="4">
    <source>
        <dbReference type="EMBL" id="REE98249.1"/>
    </source>
</evidence>
<dbReference type="GO" id="GO:0006355">
    <property type="term" value="P:regulation of DNA-templated transcription"/>
    <property type="evidence" value="ECO:0007669"/>
    <property type="project" value="InterPro"/>
</dbReference>
<feature type="domain" description="FHA" evidence="3">
    <location>
        <begin position="22"/>
        <end position="72"/>
    </location>
</feature>
<proteinExistence type="predicted"/>
<dbReference type="InterPro" id="IPR008984">
    <property type="entry name" value="SMAD_FHA_dom_sf"/>
</dbReference>
<evidence type="ECO:0000256" key="1">
    <source>
        <dbReference type="ARBA" id="ARBA00022553"/>
    </source>
</evidence>
<dbReference type="EMBL" id="QTTT01000001">
    <property type="protein sequence ID" value="REE98249.1"/>
    <property type="molecule type" value="Genomic_DNA"/>
</dbReference>
<dbReference type="InterPro" id="IPR000253">
    <property type="entry name" value="FHA_dom"/>
</dbReference>
<dbReference type="Gene3D" id="1.10.10.10">
    <property type="entry name" value="Winged helix-like DNA-binding domain superfamily/Winged helix DNA-binding domain"/>
    <property type="match status" value="1"/>
</dbReference>
<organism evidence="4 5">
    <name type="scientific">Thermomonospora umbrina</name>
    <dbReference type="NCBI Taxonomy" id="111806"/>
    <lineage>
        <taxon>Bacteria</taxon>
        <taxon>Bacillati</taxon>
        <taxon>Actinomycetota</taxon>
        <taxon>Actinomycetes</taxon>
        <taxon>Streptosporangiales</taxon>
        <taxon>Thermomonosporaceae</taxon>
        <taxon>Thermomonospora</taxon>
    </lineage>
</organism>
<dbReference type="CDD" id="cd00060">
    <property type="entry name" value="FHA"/>
    <property type="match status" value="1"/>
</dbReference>
<accession>A0A3D9SQM7</accession>
<dbReference type="SUPFAM" id="SSF46894">
    <property type="entry name" value="C-terminal effector domain of the bipartite response regulators"/>
    <property type="match status" value="1"/>
</dbReference>
<feature type="region of interest" description="Disordered" evidence="2">
    <location>
        <begin position="191"/>
        <end position="248"/>
    </location>
</feature>
<dbReference type="OrthoDB" id="5242544at2"/>
<sequence length="248" mass="26793">MEGPFIRIEDSGMVVPLRPEVTTVGRGRGVDVRLDDPSVSRLHAEIVRRGPYVYVVDMGLSRNGTRVNGRPIARRVLEDGDVVSFGTARCRLGGIPREEVDPDIELRRAVAPELTRREVDVLTALCRPALSDAAFVAPATAREIAGDLVVTEAAVKQHLLRLYQKFRIPEGANRRTRLANEVIAMGLVRPLPPVQVPPQQRPPAEGRPTGELRRPIAPGMPHKAVPGRPAATAGPPRPAAGAAGRRAS</sequence>
<dbReference type="PROSITE" id="PS50006">
    <property type="entry name" value="FHA_DOMAIN"/>
    <property type="match status" value="1"/>
</dbReference>
<dbReference type="PANTHER" id="PTHR23308">
    <property type="entry name" value="NUCLEAR INHIBITOR OF PROTEIN PHOSPHATASE-1"/>
    <property type="match status" value="1"/>
</dbReference>